<organism evidence="1 2">
    <name type="scientific">Fulvivirga imtechensis AK7</name>
    <dbReference type="NCBI Taxonomy" id="1237149"/>
    <lineage>
        <taxon>Bacteria</taxon>
        <taxon>Pseudomonadati</taxon>
        <taxon>Bacteroidota</taxon>
        <taxon>Cytophagia</taxon>
        <taxon>Cytophagales</taxon>
        <taxon>Fulvivirgaceae</taxon>
        <taxon>Fulvivirga</taxon>
    </lineage>
</organism>
<name>L8JNK6_9BACT</name>
<protein>
    <submittedName>
        <fullName evidence="1">Uncharacterized protein</fullName>
    </submittedName>
</protein>
<dbReference type="Proteomes" id="UP000011135">
    <property type="component" value="Unassembled WGS sequence"/>
</dbReference>
<proteinExistence type="predicted"/>
<sequence>MVDTGKREVHDLFNVKTNCQINDIMEDGGDRPFPSLISAHKAGYRDCIWCIGGSRRD</sequence>
<keyword evidence="2" id="KW-1185">Reference proteome</keyword>
<dbReference type="AlphaFoldDB" id="L8JNK6"/>
<evidence type="ECO:0000313" key="2">
    <source>
        <dbReference type="Proteomes" id="UP000011135"/>
    </source>
</evidence>
<evidence type="ECO:0000313" key="1">
    <source>
        <dbReference type="EMBL" id="ELR70546.1"/>
    </source>
</evidence>
<comment type="caution">
    <text evidence="1">The sequence shown here is derived from an EMBL/GenBank/DDBJ whole genome shotgun (WGS) entry which is preliminary data.</text>
</comment>
<gene>
    <name evidence="1" type="ORF">C900_03527</name>
</gene>
<accession>L8JNK6</accession>
<dbReference type="STRING" id="1237149.C900_03527"/>
<reference evidence="1 2" key="1">
    <citation type="submission" date="2012-12" db="EMBL/GenBank/DDBJ databases">
        <title>Genome assembly of Fulvivirga imtechensis AK7.</title>
        <authorList>
            <person name="Nupur N."/>
            <person name="Khatri I."/>
            <person name="Kumar R."/>
            <person name="Subramanian S."/>
            <person name="Pinnaka A."/>
        </authorList>
    </citation>
    <scope>NUCLEOTIDE SEQUENCE [LARGE SCALE GENOMIC DNA]</scope>
    <source>
        <strain evidence="1 2">AK7</strain>
    </source>
</reference>
<dbReference type="EMBL" id="AMZN01000051">
    <property type="protein sequence ID" value="ELR70546.1"/>
    <property type="molecule type" value="Genomic_DNA"/>
</dbReference>